<organism evidence="3 4">
    <name type="scientific">Bradyrhizobium iriomotense</name>
    <dbReference type="NCBI Taxonomy" id="441950"/>
    <lineage>
        <taxon>Bacteria</taxon>
        <taxon>Pseudomonadati</taxon>
        <taxon>Pseudomonadota</taxon>
        <taxon>Alphaproteobacteria</taxon>
        <taxon>Hyphomicrobiales</taxon>
        <taxon>Nitrobacteraceae</taxon>
        <taxon>Bradyrhizobium</taxon>
    </lineage>
</organism>
<dbReference type="CDD" id="cd11614">
    <property type="entry name" value="SAF_CpaB_FlgA_like"/>
    <property type="match status" value="1"/>
</dbReference>
<dbReference type="InterPro" id="IPR013974">
    <property type="entry name" value="SAF"/>
</dbReference>
<gene>
    <name evidence="3" type="primary">ctpC</name>
    <name evidence="3" type="ORF">GCM10007857_40070</name>
</gene>
<dbReference type="InterPro" id="IPR017592">
    <property type="entry name" value="Pilus_assmbl_Flp-typ_CpaB"/>
</dbReference>
<protein>
    <submittedName>
        <fullName evidence="3">Flp pilus assembly protein CpaB</fullName>
    </submittedName>
</protein>
<proteinExistence type="predicted"/>
<dbReference type="EMBL" id="BSOW01000013">
    <property type="protein sequence ID" value="GLR87296.1"/>
    <property type="molecule type" value="Genomic_DNA"/>
</dbReference>
<keyword evidence="1" id="KW-0732">Signal</keyword>
<accession>A0ABQ6B0D7</accession>
<evidence type="ECO:0000259" key="2">
    <source>
        <dbReference type="SMART" id="SM00858"/>
    </source>
</evidence>
<name>A0ABQ6B0D7_9BRAD</name>
<evidence type="ECO:0000313" key="4">
    <source>
        <dbReference type="Proteomes" id="UP001156905"/>
    </source>
</evidence>
<feature type="chain" id="PRO_5046852415" evidence="1">
    <location>
        <begin position="20"/>
        <end position="270"/>
    </location>
</feature>
<dbReference type="NCBIfam" id="TIGR03177">
    <property type="entry name" value="pilus_cpaB"/>
    <property type="match status" value="1"/>
</dbReference>
<dbReference type="SMART" id="SM00858">
    <property type="entry name" value="SAF"/>
    <property type="match status" value="1"/>
</dbReference>
<keyword evidence="4" id="KW-1185">Reference proteome</keyword>
<reference evidence="4" key="1">
    <citation type="journal article" date="2019" name="Int. J. Syst. Evol. Microbiol.">
        <title>The Global Catalogue of Microorganisms (GCM) 10K type strain sequencing project: providing services to taxonomists for standard genome sequencing and annotation.</title>
        <authorList>
            <consortium name="The Broad Institute Genomics Platform"/>
            <consortium name="The Broad Institute Genome Sequencing Center for Infectious Disease"/>
            <person name="Wu L."/>
            <person name="Ma J."/>
        </authorList>
    </citation>
    <scope>NUCLEOTIDE SEQUENCE [LARGE SCALE GENOMIC DNA]</scope>
    <source>
        <strain evidence="4">NBRC 102520</strain>
    </source>
</reference>
<dbReference type="RefSeq" id="WP_284268045.1">
    <property type="nucleotide sequence ID" value="NZ_BSOW01000013.1"/>
</dbReference>
<dbReference type="Pfam" id="PF08666">
    <property type="entry name" value="SAF"/>
    <property type="match status" value="1"/>
</dbReference>
<evidence type="ECO:0000256" key="1">
    <source>
        <dbReference type="SAM" id="SignalP"/>
    </source>
</evidence>
<feature type="domain" description="SAF" evidence="2">
    <location>
        <begin position="43"/>
        <end position="111"/>
    </location>
</feature>
<sequence length="270" mass="28460">MKPARFIVLAIALIAGALAAYLASSSSDSGPPPPQQVAQLPTVDVLVAKIDIGLGQTVGPNELQWQTWTQSSASGSFIRRPDRPEAITQITGSIARQPFIAGEPIREQKLVKADGSGFMAAILPSGKRAISTEISAETGAGGFILPNDRVDVILTKREKPPANSEGPQTDSISSQAILTNIRVLAIDQAPKEKEGQNAVVGRTATLELTPSEVELLAASRQSGTLSLALRSIADNEKKVVAENDTSNLITVYRGASTTEVLNCKPLCGRK</sequence>
<dbReference type="InterPro" id="IPR031571">
    <property type="entry name" value="RcpC_dom"/>
</dbReference>
<dbReference type="Proteomes" id="UP001156905">
    <property type="component" value="Unassembled WGS sequence"/>
</dbReference>
<dbReference type="Pfam" id="PF16976">
    <property type="entry name" value="RcpC"/>
    <property type="match status" value="1"/>
</dbReference>
<comment type="caution">
    <text evidence="3">The sequence shown here is derived from an EMBL/GenBank/DDBJ whole genome shotgun (WGS) entry which is preliminary data.</text>
</comment>
<evidence type="ECO:0000313" key="3">
    <source>
        <dbReference type="EMBL" id="GLR87296.1"/>
    </source>
</evidence>
<feature type="signal peptide" evidence="1">
    <location>
        <begin position="1"/>
        <end position="19"/>
    </location>
</feature>